<organism evidence="2">
    <name type="scientific">viral metagenome</name>
    <dbReference type="NCBI Taxonomy" id="1070528"/>
    <lineage>
        <taxon>unclassified sequences</taxon>
        <taxon>metagenomes</taxon>
        <taxon>organismal metagenomes</taxon>
    </lineage>
</organism>
<keyword evidence="1" id="KW-0812">Transmembrane</keyword>
<keyword evidence="1" id="KW-0472">Membrane</keyword>
<name>A0A6C0DRV6_9ZZZZ</name>
<dbReference type="AlphaFoldDB" id="A0A6C0DRV6"/>
<evidence type="ECO:0000256" key="1">
    <source>
        <dbReference type="SAM" id="Phobius"/>
    </source>
</evidence>
<reference evidence="2" key="1">
    <citation type="journal article" date="2020" name="Nature">
        <title>Giant virus diversity and host interactions through global metagenomics.</title>
        <authorList>
            <person name="Schulz F."/>
            <person name="Roux S."/>
            <person name="Paez-Espino D."/>
            <person name="Jungbluth S."/>
            <person name="Walsh D.A."/>
            <person name="Denef V.J."/>
            <person name="McMahon K.D."/>
            <person name="Konstantinidis K.T."/>
            <person name="Eloe-Fadrosh E.A."/>
            <person name="Kyrpides N.C."/>
            <person name="Woyke T."/>
        </authorList>
    </citation>
    <scope>NUCLEOTIDE SEQUENCE</scope>
    <source>
        <strain evidence="2">GVMAG-M-3300023174-57</strain>
    </source>
</reference>
<dbReference type="EMBL" id="MN739666">
    <property type="protein sequence ID" value="QHT19477.1"/>
    <property type="molecule type" value="Genomic_DNA"/>
</dbReference>
<protein>
    <submittedName>
        <fullName evidence="2">Uncharacterized protein</fullName>
    </submittedName>
</protein>
<accession>A0A6C0DRV6</accession>
<feature type="transmembrane region" description="Helical" evidence="1">
    <location>
        <begin position="242"/>
        <end position="267"/>
    </location>
</feature>
<proteinExistence type="predicted"/>
<evidence type="ECO:0000313" key="2">
    <source>
        <dbReference type="EMBL" id="QHT19477.1"/>
    </source>
</evidence>
<keyword evidence="1" id="KW-1133">Transmembrane helix</keyword>
<sequence>MPDPALFKTTIGTLPDTKSVDDVRNFVFTHFNEELKARPSFHKYVTKLPQNFQEMVSKIRDSPTIREAICKQYEHCDITPLPETDELYVSHYNIDGGGDQGLFNKHYDGVLRLLDDATVARALVYVNSKDDFVVHFLDTGISHNFKTNEFGLLDFNREYHWVEGKYNENMDMKDTRILLKINYLVCPKCSVAYAKFVIWLNWTVFLIVKTAMEYSKSPKTPFQYFIGFFCNLYRVANNISVWMSILLTLVLIAITGLALYGTALGASRLLNSPTVRRTVTRLRSRR</sequence>